<protein>
    <submittedName>
        <fullName evidence="1">Uncharacterized protein</fullName>
    </submittedName>
</protein>
<sequence length="83" mass="9717">MKLRHGKTKLYFLANWQASPQLANMGSEPRLQEIQTSKAPDHTAPFLRYTRKNVTSESIFYYFLFCLIVKKVERLSDTNLFTS</sequence>
<name>A0A2P2LVH1_RHIMU</name>
<evidence type="ECO:0000313" key="1">
    <source>
        <dbReference type="EMBL" id="MBX21957.1"/>
    </source>
</evidence>
<dbReference type="EMBL" id="GGEC01041473">
    <property type="protein sequence ID" value="MBX21957.1"/>
    <property type="molecule type" value="Transcribed_RNA"/>
</dbReference>
<reference evidence="1" key="1">
    <citation type="submission" date="2018-02" db="EMBL/GenBank/DDBJ databases">
        <title>Rhizophora mucronata_Transcriptome.</title>
        <authorList>
            <person name="Meera S.P."/>
            <person name="Sreeshan A."/>
            <person name="Augustine A."/>
        </authorList>
    </citation>
    <scope>NUCLEOTIDE SEQUENCE</scope>
    <source>
        <tissue evidence="1">Leaf</tissue>
    </source>
</reference>
<organism evidence="1">
    <name type="scientific">Rhizophora mucronata</name>
    <name type="common">Asiatic mangrove</name>
    <dbReference type="NCBI Taxonomy" id="61149"/>
    <lineage>
        <taxon>Eukaryota</taxon>
        <taxon>Viridiplantae</taxon>
        <taxon>Streptophyta</taxon>
        <taxon>Embryophyta</taxon>
        <taxon>Tracheophyta</taxon>
        <taxon>Spermatophyta</taxon>
        <taxon>Magnoliopsida</taxon>
        <taxon>eudicotyledons</taxon>
        <taxon>Gunneridae</taxon>
        <taxon>Pentapetalae</taxon>
        <taxon>rosids</taxon>
        <taxon>fabids</taxon>
        <taxon>Malpighiales</taxon>
        <taxon>Rhizophoraceae</taxon>
        <taxon>Rhizophora</taxon>
    </lineage>
</organism>
<dbReference type="EMBL" id="GGEC01041467">
    <property type="protein sequence ID" value="MBX21951.1"/>
    <property type="molecule type" value="Transcribed_RNA"/>
</dbReference>
<accession>A0A2P2LVH1</accession>
<proteinExistence type="predicted"/>
<dbReference type="AlphaFoldDB" id="A0A2P2LVH1"/>